<dbReference type="AlphaFoldDB" id="A0A5J4KPR3"/>
<accession>A0A5J4KPR3</accession>
<dbReference type="EMBL" id="BKZW01000002">
    <property type="protein sequence ID" value="GER89855.1"/>
    <property type="molecule type" value="Genomic_DNA"/>
</dbReference>
<comment type="caution">
    <text evidence="1">The sequence shown here is derived from an EMBL/GenBank/DDBJ whole genome shotgun (WGS) entry which is preliminary data.</text>
</comment>
<gene>
    <name evidence="1" type="ORF">KDW_40170</name>
</gene>
<reference evidence="1 2" key="1">
    <citation type="submission" date="2019-10" db="EMBL/GenBank/DDBJ databases">
        <title>Dictyobacter vulcani sp. nov., within the class Ktedonobacteria, isolated from soil of volcanic Mt. Zao.</title>
        <authorList>
            <person name="Zheng Y."/>
            <person name="Wang C.M."/>
            <person name="Sakai Y."/>
            <person name="Abe K."/>
            <person name="Yokota A."/>
            <person name="Yabe S."/>
        </authorList>
    </citation>
    <scope>NUCLEOTIDE SEQUENCE [LARGE SCALE GENOMIC DNA]</scope>
    <source>
        <strain evidence="1 2">W12</strain>
    </source>
</reference>
<organism evidence="1 2">
    <name type="scientific">Dictyobacter vulcani</name>
    <dbReference type="NCBI Taxonomy" id="2607529"/>
    <lineage>
        <taxon>Bacteria</taxon>
        <taxon>Bacillati</taxon>
        <taxon>Chloroflexota</taxon>
        <taxon>Ktedonobacteria</taxon>
        <taxon>Ktedonobacterales</taxon>
        <taxon>Dictyobacteraceae</taxon>
        <taxon>Dictyobacter</taxon>
    </lineage>
</organism>
<protein>
    <submittedName>
        <fullName evidence="1">Uncharacterized protein</fullName>
    </submittedName>
</protein>
<evidence type="ECO:0000313" key="2">
    <source>
        <dbReference type="Proteomes" id="UP000326912"/>
    </source>
</evidence>
<dbReference type="Proteomes" id="UP000326912">
    <property type="component" value="Unassembled WGS sequence"/>
</dbReference>
<name>A0A5J4KPR3_9CHLR</name>
<evidence type="ECO:0000313" key="1">
    <source>
        <dbReference type="EMBL" id="GER89855.1"/>
    </source>
</evidence>
<sequence length="60" mass="6872">MKHRPGSPARKRFLSEKGVDLEFIEKEGLSHLFQFAPIPEAKPVIDRYVERLKHATVSPS</sequence>
<keyword evidence="2" id="KW-1185">Reference proteome</keyword>
<proteinExistence type="predicted"/>